<dbReference type="Pfam" id="PF00015">
    <property type="entry name" value="MCPsignal"/>
    <property type="match status" value="2"/>
</dbReference>
<dbReference type="EMBL" id="JBHTMK010000043">
    <property type="protein sequence ID" value="MFD1369948.1"/>
    <property type="molecule type" value="Genomic_DNA"/>
</dbReference>
<evidence type="ECO:0000256" key="2">
    <source>
        <dbReference type="ARBA" id="ARBA00029447"/>
    </source>
</evidence>
<evidence type="ECO:0000313" key="7">
    <source>
        <dbReference type="EMBL" id="MFD1369948.1"/>
    </source>
</evidence>
<reference evidence="8" key="1">
    <citation type="journal article" date="2019" name="Int. J. Syst. Evol. Microbiol.">
        <title>The Global Catalogue of Microorganisms (GCM) 10K type strain sequencing project: providing services to taxonomists for standard genome sequencing and annotation.</title>
        <authorList>
            <consortium name="The Broad Institute Genomics Platform"/>
            <consortium name="The Broad Institute Genome Sequencing Center for Infectious Disease"/>
            <person name="Wu L."/>
            <person name="Ma J."/>
        </authorList>
    </citation>
    <scope>NUCLEOTIDE SEQUENCE [LARGE SCALE GENOMIC DNA]</scope>
    <source>
        <strain evidence="8">CCM 7526</strain>
    </source>
</reference>
<dbReference type="InterPro" id="IPR004089">
    <property type="entry name" value="MCPsignal_dom"/>
</dbReference>
<feature type="compositionally biased region" description="Low complexity" evidence="5">
    <location>
        <begin position="17"/>
        <end position="30"/>
    </location>
</feature>
<comment type="caution">
    <text evidence="7">The sequence shown here is derived from an EMBL/GenBank/DDBJ whole genome shotgun (WGS) entry which is preliminary data.</text>
</comment>
<evidence type="ECO:0000256" key="1">
    <source>
        <dbReference type="ARBA" id="ARBA00023224"/>
    </source>
</evidence>
<evidence type="ECO:0000259" key="6">
    <source>
        <dbReference type="PROSITE" id="PS50111"/>
    </source>
</evidence>
<keyword evidence="8" id="KW-1185">Reference proteome</keyword>
<name>A0ABW4AI54_9ACTN</name>
<dbReference type="PANTHER" id="PTHR32089:SF112">
    <property type="entry name" value="LYSOZYME-LIKE PROTEIN-RELATED"/>
    <property type="match status" value="1"/>
</dbReference>
<feature type="region of interest" description="Disordered" evidence="5">
    <location>
        <begin position="1"/>
        <end position="52"/>
    </location>
</feature>
<feature type="coiled-coil region" evidence="4">
    <location>
        <begin position="348"/>
        <end position="382"/>
    </location>
</feature>
<dbReference type="SMART" id="SM00283">
    <property type="entry name" value="MA"/>
    <property type="match status" value="2"/>
</dbReference>
<dbReference type="Proteomes" id="UP001597183">
    <property type="component" value="Unassembled WGS sequence"/>
</dbReference>
<dbReference type="Gene3D" id="1.10.287.950">
    <property type="entry name" value="Methyl-accepting chemotaxis protein"/>
    <property type="match status" value="2"/>
</dbReference>
<evidence type="ECO:0000313" key="8">
    <source>
        <dbReference type="Proteomes" id="UP001597183"/>
    </source>
</evidence>
<dbReference type="PANTHER" id="PTHR32089">
    <property type="entry name" value="METHYL-ACCEPTING CHEMOTAXIS PROTEIN MCPB"/>
    <property type="match status" value="1"/>
</dbReference>
<gene>
    <name evidence="7" type="ORF">ACFQ5G_31805</name>
</gene>
<proteinExistence type="inferred from homology"/>
<feature type="domain" description="Methyl-accepting transducer" evidence="6">
    <location>
        <begin position="365"/>
        <end position="636"/>
    </location>
</feature>
<evidence type="ECO:0000256" key="5">
    <source>
        <dbReference type="SAM" id="MobiDB-lite"/>
    </source>
</evidence>
<dbReference type="PROSITE" id="PS50111">
    <property type="entry name" value="CHEMOTAXIS_TRANSDUC_2"/>
    <property type="match status" value="2"/>
</dbReference>
<accession>A0ABW4AI54</accession>
<organism evidence="7 8">
    <name type="scientific">Actinoplanes sichuanensis</name>
    <dbReference type="NCBI Taxonomy" id="512349"/>
    <lineage>
        <taxon>Bacteria</taxon>
        <taxon>Bacillati</taxon>
        <taxon>Actinomycetota</taxon>
        <taxon>Actinomycetes</taxon>
        <taxon>Micromonosporales</taxon>
        <taxon>Micromonosporaceae</taxon>
        <taxon>Actinoplanes</taxon>
    </lineage>
</organism>
<sequence length="646" mass="67542">MPLTSTATGRGADTSRAARPAGQPAAARPARGGDPDANRRQARSVAKQQQAAERIAAATAEISAQNAQASEASRQLSEAMQQIAAGAEEASGATQESLAAMNQVEERVSGQESTTRQVAELSQALQGLLNETRNGISNLLANVDSASTRQTESVATITELEKQADEIGEIVKTVAHIADQTNLLALNAAIEAARARQHGKGFAVVADEVRTLAETSERSARQIRDLIDEVRNSVTEIAGAVQTSAETARGEVEKGKTITSQLETIRADMGTIMAGATEMAAAAGQAKKAAASAKQRSEEIAAAAEQQSAACEESLQTVAQQTQALRQSDQAAESLAEVSETLRSSTDIAKSAEEVASAAEELSAAVEEINRAASQINVAINEINTGARTAAEKGQQTAEAVNQIEQGAQLSSTRGGAAVERADVILELLAGNKQAVDSMINAIGTAAREGIENVRKVTELEQISRRIDKIVDAIANVSIQTNMLAVNGSVESARAGEFGKGFAVVSTDIRNLARDSADNADRIKDLVKSVQDRIVEVRADLEETSRLSLAEVESAKATTARLEEIERDMQQVRGGNEEVRESALAIAETLGQVKSGLEQISSAANQAEQLAGQASTAAREQAQGAEELAAAVEEIAALADELQNAA</sequence>
<feature type="coiled-coil region" evidence="4">
    <location>
        <begin position="55"/>
        <end position="82"/>
    </location>
</feature>
<feature type="domain" description="Methyl-accepting transducer" evidence="6">
    <location>
        <begin position="65"/>
        <end position="322"/>
    </location>
</feature>
<protein>
    <submittedName>
        <fullName evidence="7">Methyl-accepting chemotaxis protein</fullName>
    </submittedName>
</protein>
<feature type="coiled-coil region" evidence="4">
    <location>
        <begin position="527"/>
        <end position="582"/>
    </location>
</feature>
<comment type="similarity">
    <text evidence="2">Belongs to the methyl-accepting chemotaxis (MCP) protein family.</text>
</comment>
<evidence type="ECO:0000256" key="3">
    <source>
        <dbReference type="PROSITE-ProRule" id="PRU00284"/>
    </source>
</evidence>
<keyword evidence="1 3" id="KW-0807">Transducer</keyword>
<dbReference type="SUPFAM" id="SSF58104">
    <property type="entry name" value="Methyl-accepting chemotaxis protein (MCP) signaling domain"/>
    <property type="match status" value="2"/>
</dbReference>
<dbReference type="InterPro" id="IPR004090">
    <property type="entry name" value="Chemotax_Me-accpt_rcpt"/>
</dbReference>
<dbReference type="PRINTS" id="PR00260">
    <property type="entry name" value="CHEMTRNSDUCR"/>
</dbReference>
<evidence type="ECO:0000256" key="4">
    <source>
        <dbReference type="SAM" id="Coils"/>
    </source>
</evidence>
<keyword evidence="4" id="KW-0175">Coiled coil</keyword>
<dbReference type="RefSeq" id="WP_317790655.1">
    <property type="nucleotide sequence ID" value="NZ_AP028461.1"/>
</dbReference>